<dbReference type="RefSeq" id="WP_137342356.1">
    <property type="nucleotide sequence ID" value="NZ_BSQH01000009.1"/>
</dbReference>
<dbReference type="Proteomes" id="UP000304900">
    <property type="component" value="Unassembled WGS sequence"/>
</dbReference>
<accession>A0A4U6D6K6</accession>
<keyword evidence="4" id="KW-1185">Reference proteome</keyword>
<dbReference type="OrthoDB" id="8595007at2"/>
<dbReference type="InterPro" id="IPR024618">
    <property type="entry name" value="DUF3857"/>
</dbReference>
<dbReference type="Gene3D" id="2.60.120.1130">
    <property type="match status" value="1"/>
</dbReference>
<evidence type="ECO:0000259" key="2">
    <source>
        <dbReference type="Pfam" id="PF12969"/>
    </source>
</evidence>
<evidence type="ECO:0000313" key="4">
    <source>
        <dbReference type="Proteomes" id="UP000304900"/>
    </source>
</evidence>
<dbReference type="Gene3D" id="2.60.40.3140">
    <property type="match status" value="1"/>
</dbReference>
<gene>
    <name evidence="3" type="ORF">FDK13_23015</name>
</gene>
<dbReference type="SUPFAM" id="SSF54001">
    <property type="entry name" value="Cysteine proteinases"/>
    <property type="match status" value="1"/>
</dbReference>
<dbReference type="AlphaFoldDB" id="A0A4U6D6K6"/>
<feature type="chain" id="PRO_5020642146" evidence="1">
    <location>
        <begin position="27"/>
        <end position="647"/>
    </location>
</feature>
<sequence>MKRINIFFTKIVLAFCFLTINSLTYAQDFSVSKIPSELLKDANAVIRLDEESFEILSKAEAKQRNRLVVTILNEKGEDTYNEMVVRHDKFTRISDLAGNIYDADGKLVRKIKNTDIKEFGYGVIGNDITDAKFKVIDFSRKSYPYPYSIELSYDTRDRNMMFYPSWVPTNNGKVSIEYSSFKIKTPVGFAFRYKEYNGASPVKKTVDTDGLPLYEWTMRNHAVLDNMPYPLPENEFLPRVLTAPIAFEIQEYSGVFNNWEDFSKFYYILNKDRDQLPTGTIAEIKSVVKDAKTDREKVLLLYKWMQARSRYVSIQLGIGGWQTIDAMTVAAKGYGDCKALSNFMAASLKQVGITSYVALIKAGNEAKNNLDFPSSQFNHVITCAILPKDTIWLECTSQNTSAGFMGSFTGNREALLVMPEGGKLVSTHFYESDENAVSRITSVKLDENGNGQLSVRANFKGMQQEGRERLLYSFTKEEQKKWLLSNLELPNMELENIEYSKTDNRVPVVTEKLRIVVRNCATRTGVRLFVKPNLLTRQLALPNSSKEQTADFYLPLSDYNFTDSDSIFFEIPAGLKLETSLPDLKIESIFGTYSASAAYDNHKLFYLRKVTIKGGRFAAADYPKWIDFIKKVRKADRAQVVFIESKT</sequence>
<proteinExistence type="predicted"/>
<protein>
    <submittedName>
        <fullName evidence="3">DUF3857 domain-containing protein</fullName>
    </submittedName>
</protein>
<dbReference type="Pfam" id="PF12969">
    <property type="entry name" value="DUF3857"/>
    <property type="match status" value="1"/>
</dbReference>
<evidence type="ECO:0000256" key="1">
    <source>
        <dbReference type="SAM" id="SignalP"/>
    </source>
</evidence>
<feature type="domain" description="DUF3857" evidence="2">
    <location>
        <begin position="62"/>
        <end position="221"/>
    </location>
</feature>
<organism evidence="3 4">
    <name type="scientific">Dyadobacter frigoris</name>
    <dbReference type="NCBI Taxonomy" id="2576211"/>
    <lineage>
        <taxon>Bacteria</taxon>
        <taxon>Pseudomonadati</taxon>
        <taxon>Bacteroidota</taxon>
        <taxon>Cytophagia</taxon>
        <taxon>Cytophagales</taxon>
        <taxon>Spirosomataceae</taxon>
        <taxon>Dyadobacter</taxon>
    </lineage>
</organism>
<keyword evidence="1" id="KW-0732">Signal</keyword>
<dbReference type="InterPro" id="IPR038765">
    <property type="entry name" value="Papain-like_cys_pep_sf"/>
</dbReference>
<name>A0A4U6D6K6_9BACT</name>
<comment type="caution">
    <text evidence="3">The sequence shown here is derived from an EMBL/GenBank/DDBJ whole genome shotgun (WGS) entry which is preliminary data.</text>
</comment>
<reference evidence="3 4" key="1">
    <citation type="submission" date="2019-05" db="EMBL/GenBank/DDBJ databases">
        <title>Dyadobacter AR-3-8 sp. nov., isolated from arctic soil.</title>
        <authorList>
            <person name="Chaudhary D.K."/>
        </authorList>
    </citation>
    <scope>NUCLEOTIDE SEQUENCE [LARGE SCALE GENOMIC DNA]</scope>
    <source>
        <strain evidence="3 4">AR-3-8</strain>
    </source>
</reference>
<evidence type="ECO:0000313" key="3">
    <source>
        <dbReference type="EMBL" id="TKT89724.1"/>
    </source>
</evidence>
<dbReference type="Gene3D" id="3.10.620.30">
    <property type="match status" value="1"/>
</dbReference>
<dbReference type="EMBL" id="SZVO01000011">
    <property type="protein sequence ID" value="TKT89724.1"/>
    <property type="molecule type" value="Genomic_DNA"/>
</dbReference>
<feature type="signal peptide" evidence="1">
    <location>
        <begin position="1"/>
        <end position="26"/>
    </location>
</feature>